<keyword evidence="2 5" id="KW-0812">Transmembrane</keyword>
<feature type="transmembrane region" description="Helical" evidence="5">
    <location>
        <begin position="166"/>
        <end position="190"/>
    </location>
</feature>
<sequence length="320" mass="37167">MNNFIEGTQIITIIVISFGIIGNFLSVIVLKNKVMRSSVSIYLLALTLWDTVLLICALFIGPLMRFENLRVIFFKIFYPPALVAQTATIWITVGLTCERYFAVCFPLKAQFFISMKKSFWCVILISLFSIFYNVPRWLEEIPMSINNSEHTFVNHSDSTIGFHKFYYSYAYIVIMFFIPLLVLSSMNYMLIRELKNSQLYVLNDTNKSLISSKSRRIRSDNNVTRMIVVVVSIFIFCQFPALIYNIKFGIQPANDISWEIISEIRNFLVILNSAVNFILYCAFGQKFRRTFVHVIIPCNENENVVNRRSLTNNVTNTMLR</sequence>
<dbReference type="PANTHER" id="PTHR46641:SF2">
    <property type="entry name" value="FMRFAMIDE RECEPTOR"/>
    <property type="match status" value="1"/>
</dbReference>
<keyword evidence="4 5" id="KW-0472">Membrane</keyword>
<dbReference type="OrthoDB" id="10011262at2759"/>
<accession>A0A193KUL9</accession>
<organism evidence="7">
    <name type="scientific">Schmidtea mediterranea</name>
    <name type="common">Freshwater planarian flatworm</name>
    <dbReference type="NCBI Taxonomy" id="79327"/>
    <lineage>
        <taxon>Eukaryota</taxon>
        <taxon>Metazoa</taxon>
        <taxon>Spiralia</taxon>
        <taxon>Lophotrochozoa</taxon>
        <taxon>Platyhelminthes</taxon>
        <taxon>Rhabditophora</taxon>
        <taxon>Seriata</taxon>
        <taxon>Tricladida</taxon>
        <taxon>Continenticola</taxon>
        <taxon>Geoplanoidea</taxon>
        <taxon>Dugesiidae</taxon>
        <taxon>Schmidtea</taxon>
    </lineage>
</organism>
<dbReference type="SUPFAM" id="SSF81321">
    <property type="entry name" value="Family A G protein-coupled receptor-like"/>
    <property type="match status" value="1"/>
</dbReference>
<dbReference type="PRINTS" id="PR00237">
    <property type="entry name" value="GPCRRHODOPSN"/>
</dbReference>
<evidence type="ECO:0000313" key="7">
    <source>
        <dbReference type="EMBL" id="ANO39061.1"/>
    </source>
</evidence>
<proteinExistence type="evidence at transcript level"/>
<evidence type="ECO:0000256" key="3">
    <source>
        <dbReference type="ARBA" id="ARBA00022989"/>
    </source>
</evidence>
<dbReference type="CDD" id="cd14978">
    <property type="entry name" value="7tmA_FMRFamide_R-like"/>
    <property type="match status" value="1"/>
</dbReference>
<dbReference type="Pfam" id="PF00001">
    <property type="entry name" value="7tm_1"/>
    <property type="match status" value="1"/>
</dbReference>
<dbReference type="Gene3D" id="1.20.1070.10">
    <property type="entry name" value="Rhodopsin 7-helix transmembrane proteins"/>
    <property type="match status" value="1"/>
</dbReference>
<keyword evidence="3 5" id="KW-1133">Transmembrane helix</keyword>
<feature type="transmembrane region" description="Helical" evidence="5">
    <location>
        <begin position="42"/>
        <end position="64"/>
    </location>
</feature>
<dbReference type="PANTHER" id="PTHR46641">
    <property type="entry name" value="FMRFAMIDE RECEPTOR-RELATED"/>
    <property type="match status" value="1"/>
</dbReference>
<dbReference type="AlphaFoldDB" id="A0A193KUL9"/>
<evidence type="ECO:0000256" key="1">
    <source>
        <dbReference type="ARBA" id="ARBA00004370"/>
    </source>
</evidence>
<dbReference type="InterPro" id="IPR052954">
    <property type="entry name" value="GPCR-Ligand_Int"/>
</dbReference>
<evidence type="ECO:0000256" key="2">
    <source>
        <dbReference type="ARBA" id="ARBA00022692"/>
    </source>
</evidence>
<comment type="subcellular location">
    <subcellularLocation>
        <location evidence="1">Membrane</location>
    </subcellularLocation>
</comment>
<name>A0A193KUL9_SCHMD</name>
<dbReference type="GO" id="GO:0004930">
    <property type="term" value="F:G protein-coupled receptor activity"/>
    <property type="evidence" value="ECO:0007669"/>
    <property type="project" value="InterPro"/>
</dbReference>
<evidence type="ECO:0000256" key="5">
    <source>
        <dbReference type="SAM" id="Phobius"/>
    </source>
</evidence>
<feature type="transmembrane region" description="Helical" evidence="5">
    <location>
        <begin position="76"/>
        <end position="97"/>
    </location>
</feature>
<dbReference type="GO" id="GO:0016020">
    <property type="term" value="C:membrane"/>
    <property type="evidence" value="ECO:0007669"/>
    <property type="project" value="UniProtKB-SubCell"/>
</dbReference>
<evidence type="ECO:0000259" key="6">
    <source>
        <dbReference type="PROSITE" id="PS50262"/>
    </source>
</evidence>
<dbReference type="PROSITE" id="PS50262">
    <property type="entry name" value="G_PROTEIN_RECEP_F1_2"/>
    <property type="match status" value="1"/>
</dbReference>
<dbReference type="InterPro" id="IPR000276">
    <property type="entry name" value="GPCR_Rhodpsn"/>
</dbReference>
<dbReference type="EMBL" id="KX018900">
    <property type="protein sequence ID" value="ANO39061.1"/>
    <property type="molecule type" value="mRNA"/>
</dbReference>
<gene>
    <name evidence="7" type="primary">gcr096</name>
</gene>
<feature type="transmembrane region" description="Helical" evidence="5">
    <location>
        <begin position="264"/>
        <end position="283"/>
    </location>
</feature>
<feature type="transmembrane region" description="Helical" evidence="5">
    <location>
        <begin position="118"/>
        <end position="134"/>
    </location>
</feature>
<evidence type="ECO:0000256" key="4">
    <source>
        <dbReference type="ARBA" id="ARBA00023136"/>
    </source>
</evidence>
<dbReference type="InterPro" id="IPR017452">
    <property type="entry name" value="GPCR_Rhodpsn_7TM"/>
</dbReference>
<protein>
    <submittedName>
        <fullName evidence="7">GCR096</fullName>
    </submittedName>
</protein>
<feature type="domain" description="G-protein coupled receptors family 1 profile" evidence="6">
    <location>
        <begin position="22"/>
        <end position="280"/>
    </location>
</feature>
<dbReference type="OMA" id="FRHTCIR"/>
<reference evidence="7" key="1">
    <citation type="journal article" date="2016" name="PLoS Biol.">
        <title>GPCRs Direct Germline Development and Somatic Gonad Function in Planarians.</title>
        <authorList>
            <person name="Saberi A."/>
            <person name="Jamal A."/>
            <person name="Beets I."/>
            <person name="Schoofs L."/>
            <person name="Newmark P.A."/>
        </authorList>
    </citation>
    <scope>NUCLEOTIDE SEQUENCE</scope>
</reference>
<feature type="transmembrane region" description="Helical" evidence="5">
    <location>
        <begin position="12"/>
        <end position="30"/>
    </location>
</feature>
<feature type="transmembrane region" description="Helical" evidence="5">
    <location>
        <begin position="223"/>
        <end position="244"/>
    </location>
</feature>